<proteinExistence type="inferred from homology"/>
<feature type="compositionally biased region" description="Polar residues" evidence="2">
    <location>
        <begin position="8"/>
        <end position="20"/>
    </location>
</feature>
<dbReference type="CDD" id="cd09271">
    <property type="entry name" value="RNase_H2-C"/>
    <property type="match status" value="1"/>
</dbReference>
<keyword evidence="4" id="KW-1185">Reference proteome</keyword>
<protein>
    <submittedName>
        <fullName evidence="3">S-adenosylmethionine-binding subunit</fullName>
    </submittedName>
</protein>
<evidence type="ECO:0000313" key="3">
    <source>
        <dbReference type="EMBL" id="GAM35726.1"/>
    </source>
</evidence>
<feature type="compositionally biased region" description="Basic and acidic residues" evidence="2">
    <location>
        <begin position="211"/>
        <end position="235"/>
    </location>
</feature>
<dbReference type="Proteomes" id="UP000053095">
    <property type="component" value="Unassembled WGS sequence"/>
</dbReference>
<evidence type="ECO:0000256" key="1">
    <source>
        <dbReference type="PROSITE-ProRule" id="PRU00489"/>
    </source>
</evidence>
<evidence type="ECO:0000313" key="4">
    <source>
        <dbReference type="Proteomes" id="UP000053095"/>
    </source>
</evidence>
<dbReference type="PANTHER" id="PTHR12829:SF4">
    <property type="entry name" value="N(6)-ADENINE-SPECIFIC METHYLTRANSFERASE METTL4"/>
    <property type="match status" value="1"/>
</dbReference>
<dbReference type="AlphaFoldDB" id="A0A6V8H4L9"/>
<dbReference type="PROSITE" id="PS00092">
    <property type="entry name" value="N6_MTASE"/>
    <property type="match status" value="1"/>
</dbReference>
<dbReference type="InterPro" id="IPR002052">
    <property type="entry name" value="DNA_methylase_N6_adenine_CS"/>
</dbReference>
<comment type="similarity">
    <text evidence="1">Belongs to the MT-A70-like family.</text>
</comment>
<dbReference type="GO" id="GO:0032259">
    <property type="term" value="P:methylation"/>
    <property type="evidence" value="ECO:0007669"/>
    <property type="project" value="InterPro"/>
</dbReference>
<dbReference type="GO" id="GO:0003676">
    <property type="term" value="F:nucleic acid binding"/>
    <property type="evidence" value="ECO:0007669"/>
    <property type="project" value="InterPro"/>
</dbReference>
<dbReference type="GO" id="GO:0005634">
    <property type="term" value="C:nucleus"/>
    <property type="evidence" value="ECO:0007669"/>
    <property type="project" value="TreeGrafter"/>
</dbReference>
<reference evidence="4" key="1">
    <citation type="journal article" date="2015" name="Genome Announc.">
        <title>Draft genome sequence of Talaromyces cellulolyticus strain Y-94, a source of lignocellulosic biomass-degrading enzymes.</title>
        <authorList>
            <person name="Fujii T."/>
            <person name="Koike H."/>
            <person name="Sawayama S."/>
            <person name="Yano S."/>
            <person name="Inoue H."/>
        </authorList>
    </citation>
    <scope>NUCLEOTIDE SEQUENCE [LARGE SCALE GENOMIC DNA]</scope>
    <source>
        <strain evidence="4">Y-94</strain>
    </source>
</reference>
<dbReference type="GO" id="GO:0032299">
    <property type="term" value="C:ribonuclease H2 complex"/>
    <property type="evidence" value="ECO:0007669"/>
    <property type="project" value="InterPro"/>
</dbReference>
<dbReference type="GO" id="GO:0008168">
    <property type="term" value="F:methyltransferase activity"/>
    <property type="evidence" value="ECO:0007669"/>
    <property type="project" value="InterPro"/>
</dbReference>
<dbReference type="PROSITE" id="PS51143">
    <property type="entry name" value="MT_A70"/>
    <property type="match status" value="1"/>
</dbReference>
<organism evidence="3 4">
    <name type="scientific">Talaromyces pinophilus</name>
    <name type="common">Penicillium pinophilum</name>
    <dbReference type="NCBI Taxonomy" id="128442"/>
    <lineage>
        <taxon>Eukaryota</taxon>
        <taxon>Fungi</taxon>
        <taxon>Dikarya</taxon>
        <taxon>Ascomycota</taxon>
        <taxon>Pezizomycotina</taxon>
        <taxon>Eurotiomycetes</taxon>
        <taxon>Eurotiomycetidae</taxon>
        <taxon>Eurotiales</taxon>
        <taxon>Trichocomaceae</taxon>
        <taxon>Talaromyces</taxon>
        <taxon>Talaromyces sect. Talaromyces</taxon>
    </lineage>
</organism>
<dbReference type="GO" id="GO:0006401">
    <property type="term" value="P:RNA catabolic process"/>
    <property type="evidence" value="ECO:0007669"/>
    <property type="project" value="InterPro"/>
</dbReference>
<dbReference type="InterPro" id="IPR013924">
    <property type="entry name" value="RNase_H2_suC"/>
</dbReference>
<gene>
    <name evidence="3" type="ORF">TCE0_017r04275</name>
</gene>
<dbReference type="Pfam" id="PF08615">
    <property type="entry name" value="RNase_H2_suC"/>
    <property type="match status" value="1"/>
</dbReference>
<dbReference type="InterPro" id="IPR007757">
    <property type="entry name" value="MT-A70-like"/>
</dbReference>
<dbReference type="EMBL" id="DF933813">
    <property type="protein sequence ID" value="GAM35726.1"/>
    <property type="molecule type" value="Genomic_DNA"/>
</dbReference>
<dbReference type="Pfam" id="PF05063">
    <property type="entry name" value="MT-A70"/>
    <property type="match status" value="1"/>
</dbReference>
<feature type="region of interest" description="Disordered" evidence="2">
    <location>
        <begin position="1"/>
        <end position="20"/>
    </location>
</feature>
<dbReference type="PANTHER" id="PTHR12829">
    <property type="entry name" value="N6-ADENOSINE-METHYLTRANSFERASE"/>
    <property type="match status" value="1"/>
</dbReference>
<feature type="region of interest" description="Disordered" evidence="2">
    <location>
        <begin position="208"/>
        <end position="235"/>
    </location>
</feature>
<sequence>MLALRSAPKSSNSDETLTGNCTPNILPCRIHYDGPIDASKRHWHAVLDEKEEKQTAYFRGRKLQGRLVQLPEGYQGVVASPTDRLVPSANRNGNMEDELPEEPVKILESQAVFDNFVVWGHEIPPAADDTYRYRRVFSSNPLEQPYPSPPEPKSEAARARLLSRIPESEILFHESISALIRNGVDEIRHGLSGEVKWCAPRRVHSGAIDSRTVDEQKEAPEPSRKRLKPNRSERYTIHTENQPPLILSPSSVNEFAGLTDLHGIQVKNRSPLEAATLQVEEPGTGATTRYTVPPASAFILSNLSASQPYSDSNAPPIPGLPSTEKFNVILFDPPWPNRSVRRSSQYPTHGYLEMISLVSIMQQTILSHLNFGDDNTMVGIWTTNNAKSRQGAYDAFRKTGLEIFEIWIWIKITKNGGLVSPLDGLWRKPYEILFLGRQKLDTEDGKEPIKRIIAAVPDEHSRKPNLKELIELLFFQNKGNEARDTPTNIKEYTALEVFARNLTAGWCACGNDVLKFNADQWWYRP</sequence>
<accession>A0A6V8H4L9</accession>
<dbReference type="Gene3D" id="2.40.128.680">
    <property type="match status" value="1"/>
</dbReference>
<name>A0A6V8H4L9_TALPI</name>
<evidence type="ECO:0000256" key="2">
    <source>
        <dbReference type="SAM" id="MobiDB-lite"/>
    </source>
</evidence>
<comment type="caution">
    <text evidence="3">The sequence shown here is derived from an EMBL/GenBank/DDBJ whole genome shotgun (WGS) entry which is preliminary data.</text>
</comment>